<accession>A0A0P5XVA5</accession>
<dbReference type="Proteomes" id="UP000076858">
    <property type="component" value="Unassembled WGS sequence"/>
</dbReference>
<dbReference type="EMBL" id="LRGB01003163">
    <property type="protein sequence ID" value="KZS03933.1"/>
    <property type="molecule type" value="Genomic_DNA"/>
</dbReference>
<keyword evidence="5 7" id="KW-0472">Membrane</keyword>
<name>A0A0P5XVA5_9CRUS</name>
<feature type="transmembrane region" description="Helical" evidence="7">
    <location>
        <begin position="104"/>
        <end position="126"/>
    </location>
</feature>
<dbReference type="GO" id="GO:0030003">
    <property type="term" value="P:intracellular monoatomic cation homeostasis"/>
    <property type="evidence" value="ECO:0007669"/>
    <property type="project" value="TreeGrafter"/>
</dbReference>
<keyword evidence="10" id="KW-1185">Reference proteome</keyword>
<dbReference type="InterPro" id="IPR050799">
    <property type="entry name" value="ZIP_Transporter"/>
</dbReference>
<comment type="similarity">
    <text evidence="2">Belongs to the ZIP transporter (TC 2.A.5) family.</text>
</comment>
<comment type="subcellular location">
    <subcellularLocation>
        <location evidence="1">Membrane</location>
        <topology evidence="1">Multi-pass membrane protein</topology>
    </subcellularLocation>
</comment>
<sequence length="604" mass="65733">MCRHTGLLVCFACLFLSAHSSSNIEERSKREEACSTTKLFESHSSNGSLSMEGLDKILKSVRILCSSHWKEKELSRIHAVLEDASGKDDAENLAPQTKGSTKNAWLYAGVSVLFISTCGLAAVAVIKILPQWLFQPAIQYLVALAVGSLTGDAILHLIPHAFTAHEVHRHAESHNNATSNVHDDHSESHQEPHVEHGHNSLVIWRGVVVLAVLVVFFIVERLLNIFGEWRQRLQSTKQVDKVVHLLSGSSKMVGEKLCRHHRHSHQGHKNHQHQDSAMGTREGDQHLLEPRTSDTTQGEPDADLLVSCVKEVTFLNNGEEDCTDKVAAEDCSQQKDKQNGCSEWQGLVVGKPLIYCASHEICDGSDATTSAPENHRLPESFQSEHLVSVKPKGSNGSLAGPVEEISSNRQSDSLTVFISEHHTSHHGHSHSHGHIHARPHGVASLAWLVLAGDGMHNLSDGLAIGAAFAASITGGFTTAIAVLCHELPHELGDFAVLLKAGMTIKQAMICNLISSFLCLLGVLVGLAIGSAHNTAPWIFAATGGMFLYIALVDMMPELNGHSGKHRSAFLQLLLQLFGLLSGFAIMLTIALYEHDLSEMLQSFL</sequence>
<feature type="chain" id="PRO_5013462949" evidence="8">
    <location>
        <begin position="21"/>
        <end position="604"/>
    </location>
</feature>
<dbReference type="Pfam" id="PF02535">
    <property type="entry name" value="Zip"/>
    <property type="match status" value="2"/>
</dbReference>
<keyword evidence="8" id="KW-0732">Signal</keyword>
<feature type="region of interest" description="Disordered" evidence="6">
    <location>
        <begin position="172"/>
        <end position="192"/>
    </location>
</feature>
<feature type="region of interest" description="Disordered" evidence="6">
    <location>
        <begin position="260"/>
        <end position="281"/>
    </location>
</feature>
<evidence type="ECO:0000256" key="3">
    <source>
        <dbReference type="ARBA" id="ARBA00022692"/>
    </source>
</evidence>
<dbReference type="GO" id="GO:0071578">
    <property type="term" value="P:zinc ion import across plasma membrane"/>
    <property type="evidence" value="ECO:0007669"/>
    <property type="project" value="TreeGrafter"/>
</dbReference>
<feature type="compositionally biased region" description="Basic residues" evidence="6">
    <location>
        <begin position="260"/>
        <end position="271"/>
    </location>
</feature>
<evidence type="ECO:0000256" key="4">
    <source>
        <dbReference type="ARBA" id="ARBA00022989"/>
    </source>
</evidence>
<dbReference type="GO" id="GO:0005886">
    <property type="term" value="C:plasma membrane"/>
    <property type="evidence" value="ECO:0007669"/>
    <property type="project" value="TreeGrafter"/>
</dbReference>
<feature type="compositionally biased region" description="Basic and acidic residues" evidence="6">
    <location>
        <begin position="181"/>
        <end position="192"/>
    </location>
</feature>
<evidence type="ECO:0000256" key="1">
    <source>
        <dbReference type="ARBA" id="ARBA00004141"/>
    </source>
</evidence>
<feature type="transmembrane region" description="Helical" evidence="7">
    <location>
        <begin position="534"/>
        <end position="551"/>
    </location>
</feature>
<feature type="transmembrane region" description="Helical" evidence="7">
    <location>
        <begin position="202"/>
        <end position="223"/>
    </location>
</feature>
<evidence type="ECO:0000256" key="6">
    <source>
        <dbReference type="SAM" id="MobiDB-lite"/>
    </source>
</evidence>
<evidence type="ECO:0000313" key="9">
    <source>
        <dbReference type="EMBL" id="KZS03933.1"/>
    </source>
</evidence>
<dbReference type="GO" id="GO:0005385">
    <property type="term" value="F:zinc ion transmembrane transporter activity"/>
    <property type="evidence" value="ECO:0007669"/>
    <property type="project" value="TreeGrafter"/>
</dbReference>
<keyword evidence="4 7" id="KW-1133">Transmembrane helix</keyword>
<dbReference type="PANTHER" id="PTHR12191:SF37">
    <property type="entry name" value="ZINC TRANSPORTER FOI"/>
    <property type="match status" value="1"/>
</dbReference>
<feature type="signal peptide" evidence="8">
    <location>
        <begin position="1"/>
        <end position="20"/>
    </location>
</feature>
<protein>
    <submittedName>
        <fullName evidence="9">Putative Zinc transporter ZIP10</fullName>
    </submittedName>
</protein>
<evidence type="ECO:0000313" key="10">
    <source>
        <dbReference type="Proteomes" id="UP000076858"/>
    </source>
</evidence>
<dbReference type="PANTHER" id="PTHR12191">
    <property type="entry name" value="SOLUTE CARRIER FAMILY 39"/>
    <property type="match status" value="1"/>
</dbReference>
<dbReference type="InterPro" id="IPR003689">
    <property type="entry name" value="ZIP"/>
</dbReference>
<feature type="transmembrane region" description="Helical" evidence="7">
    <location>
        <begin position="572"/>
        <end position="592"/>
    </location>
</feature>
<comment type="caution">
    <text evidence="9">The sequence shown here is derived from an EMBL/GenBank/DDBJ whole genome shotgun (WGS) entry which is preliminary data.</text>
</comment>
<evidence type="ECO:0000256" key="7">
    <source>
        <dbReference type="SAM" id="Phobius"/>
    </source>
</evidence>
<evidence type="ECO:0000256" key="2">
    <source>
        <dbReference type="ARBA" id="ARBA00006939"/>
    </source>
</evidence>
<dbReference type="STRING" id="35525.A0A0P5XVA5"/>
<gene>
    <name evidence="9" type="ORF">APZ42_033258</name>
</gene>
<evidence type="ECO:0000256" key="8">
    <source>
        <dbReference type="SAM" id="SignalP"/>
    </source>
</evidence>
<dbReference type="GO" id="GO:0140410">
    <property type="term" value="F:monoatomic cation:bicarbonate symporter activity"/>
    <property type="evidence" value="ECO:0007669"/>
    <property type="project" value="TreeGrafter"/>
</dbReference>
<feature type="transmembrane region" description="Helical" evidence="7">
    <location>
        <begin position="508"/>
        <end position="528"/>
    </location>
</feature>
<keyword evidence="3 7" id="KW-0812">Transmembrane</keyword>
<proteinExistence type="inferred from homology"/>
<dbReference type="AlphaFoldDB" id="A0A0P5XVA5"/>
<organism evidence="9 10">
    <name type="scientific">Daphnia magna</name>
    <dbReference type="NCBI Taxonomy" id="35525"/>
    <lineage>
        <taxon>Eukaryota</taxon>
        <taxon>Metazoa</taxon>
        <taxon>Ecdysozoa</taxon>
        <taxon>Arthropoda</taxon>
        <taxon>Crustacea</taxon>
        <taxon>Branchiopoda</taxon>
        <taxon>Diplostraca</taxon>
        <taxon>Cladocera</taxon>
        <taxon>Anomopoda</taxon>
        <taxon>Daphniidae</taxon>
        <taxon>Daphnia</taxon>
    </lineage>
</organism>
<evidence type="ECO:0000256" key="5">
    <source>
        <dbReference type="ARBA" id="ARBA00023136"/>
    </source>
</evidence>
<dbReference type="OrthoDB" id="200954at2759"/>
<reference evidence="9 10" key="1">
    <citation type="submission" date="2016-03" db="EMBL/GenBank/DDBJ databases">
        <title>EvidentialGene: Evidence-directed Construction of Genes on Genomes.</title>
        <authorList>
            <person name="Gilbert D.G."/>
            <person name="Choi J.-H."/>
            <person name="Mockaitis K."/>
            <person name="Colbourne J."/>
            <person name="Pfrender M."/>
        </authorList>
    </citation>
    <scope>NUCLEOTIDE SEQUENCE [LARGE SCALE GENOMIC DNA]</scope>
    <source>
        <strain evidence="9 10">Xinb3</strain>
        <tissue evidence="9">Complete organism</tissue>
    </source>
</reference>